<feature type="binding site" evidence="7">
    <location>
        <position position="75"/>
    </location>
    <ligand>
        <name>substrate</name>
    </ligand>
</feature>
<dbReference type="Proteomes" id="UP000074119">
    <property type="component" value="Chromosome"/>
</dbReference>
<feature type="active site" description="Proton donor/acceptor" evidence="6">
    <location>
        <position position="96"/>
    </location>
</feature>
<organism evidence="11 12">
    <name type="scientific">Zhongshania aliphaticivorans</name>
    <dbReference type="NCBI Taxonomy" id="1470434"/>
    <lineage>
        <taxon>Bacteria</taxon>
        <taxon>Pseudomonadati</taxon>
        <taxon>Pseudomonadota</taxon>
        <taxon>Gammaproteobacteria</taxon>
        <taxon>Cellvibrionales</taxon>
        <taxon>Spongiibacteraceae</taxon>
        <taxon>Zhongshania</taxon>
    </lineage>
</organism>
<evidence type="ECO:0000256" key="2">
    <source>
        <dbReference type="ARBA" id="ARBA00012897"/>
    </source>
</evidence>
<dbReference type="RefSeq" id="WP_062383308.1">
    <property type="nucleotide sequence ID" value="NZ_CP014544.1"/>
</dbReference>
<keyword evidence="3 5" id="KW-0560">Oxidoreductase</keyword>
<dbReference type="GO" id="GO:0005886">
    <property type="term" value="C:plasma membrane"/>
    <property type="evidence" value="ECO:0007669"/>
    <property type="project" value="TreeGrafter"/>
</dbReference>
<dbReference type="PANTHER" id="PTHR42795:SF1">
    <property type="entry name" value="ALANINE DEHYDROGENASE"/>
    <property type="match status" value="1"/>
</dbReference>
<dbReference type="SMART" id="SM01003">
    <property type="entry name" value="AlaDh_PNT_N"/>
    <property type="match status" value="1"/>
</dbReference>
<evidence type="ECO:0000259" key="10">
    <source>
        <dbReference type="SMART" id="SM01003"/>
    </source>
</evidence>
<evidence type="ECO:0000313" key="11">
    <source>
        <dbReference type="EMBL" id="AMO67736.1"/>
    </source>
</evidence>
<keyword evidence="4 5" id="KW-0520">NAD</keyword>
<dbReference type="SMART" id="SM01002">
    <property type="entry name" value="AlaDh_PNT_C"/>
    <property type="match status" value="1"/>
</dbReference>
<evidence type="ECO:0000256" key="7">
    <source>
        <dbReference type="PIRSR" id="PIRSR000183-2"/>
    </source>
</evidence>
<feature type="binding site" evidence="8">
    <location>
        <position position="280"/>
    </location>
    <ligand>
        <name>NAD(+)</name>
        <dbReference type="ChEBI" id="CHEBI:57540"/>
    </ligand>
</feature>
<evidence type="ECO:0000259" key="9">
    <source>
        <dbReference type="SMART" id="SM01002"/>
    </source>
</evidence>
<feature type="domain" description="Alanine dehydrogenase/pyridine nucleotide transhydrogenase N-terminal" evidence="10">
    <location>
        <begin position="4"/>
        <end position="137"/>
    </location>
</feature>
<reference evidence="11 12" key="1">
    <citation type="submission" date="2015-12" db="EMBL/GenBank/DDBJ databases">
        <authorList>
            <person name="Shamseldin A."/>
            <person name="Moawad H."/>
            <person name="Abd El-Rahim W.M."/>
            <person name="Sadowsky M.J."/>
        </authorList>
    </citation>
    <scope>NUCLEOTIDE SEQUENCE [LARGE SCALE GENOMIC DNA]</scope>
    <source>
        <strain evidence="11 12">SM2</strain>
    </source>
</reference>
<evidence type="ECO:0000256" key="5">
    <source>
        <dbReference type="PIRNR" id="PIRNR000183"/>
    </source>
</evidence>
<dbReference type="Pfam" id="PF01262">
    <property type="entry name" value="AlaDh_PNT_C"/>
    <property type="match status" value="1"/>
</dbReference>
<dbReference type="InterPro" id="IPR008141">
    <property type="entry name" value="Ala_DH"/>
</dbReference>
<comment type="catalytic activity">
    <reaction evidence="5">
        <text>L-alanine + NAD(+) + H2O = pyruvate + NH4(+) + NADH + H(+)</text>
        <dbReference type="Rhea" id="RHEA:18405"/>
        <dbReference type="ChEBI" id="CHEBI:15361"/>
        <dbReference type="ChEBI" id="CHEBI:15377"/>
        <dbReference type="ChEBI" id="CHEBI:15378"/>
        <dbReference type="ChEBI" id="CHEBI:28938"/>
        <dbReference type="ChEBI" id="CHEBI:57540"/>
        <dbReference type="ChEBI" id="CHEBI:57945"/>
        <dbReference type="ChEBI" id="CHEBI:57972"/>
        <dbReference type="EC" id="1.4.1.1"/>
    </reaction>
</comment>
<evidence type="ECO:0000256" key="3">
    <source>
        <dbReference type="ARBA" id="ARBA00023002"/>
    </source>
</evidence>
<feature type="active site" description="Proton donor/acceptor" evidence="6">
    <location>
        <position position="271"/>
    </location>
</feature>
<dbReference type="EMBL" id="CP014544">
    <property type="protein sequence ID" value="AMO67736.1"/>
    <property type="molecule type" value="Genomic_DNA"/>
</dbReference>
<comment type="similarity">
    <text evidence="1 5">Belongs to the AlaDH/PNT family.</text>
</comment>
<feature type="domain" description="Alanine dehydrogenase/pyridine nucleotide transhydrogenase NAD(H)-binding" evidence="9">
    <location>
        <begin position="149"/>
        <end position="298"/>
    </location>
</feature>
<dbReference type="CDD" id="cd05305">
    <property type="entry name" value="L-AlaDH"/>
    <property type="match status" value="1"/>
</dbReference>
<dbReference type="Pfam" id="PF05222">
    <property type="entry name" value="AlaDh_PNT_N"/>
    <property type="match status" value="1"/>
</dbReference>
<evidence type="ECO:0000256" key="6">
    <source>
        <dbReference type="PIRSR" id="PIRSR000183-1"/>
    </source>
</evidence>
<dbReference type="PANTHER" id="PTHR42795">
    <property type="entry name" value="ALANINE DEHYDROGENASE"/>
    <property type="match status" value="1"/>
</dbReference>
<dbReference type="AlphaFoldDB" id="A0A127M3D6"/>
<keyword evidence="8" id="KW-0547">Nucleotide-binding</keyword>
<feature type="binding site" evidence="7">
    <location>
        <position position="15"/>
    </location>
    <ligand>
        <name>substrate</name>
    </ligand>
</feature>
<dbReference type="InterPro" id="IPR007698">
    <property type="entry name" value="AlaDH/PNT_NAD(H)-bd"/>
</dbReference>
<dbReference type="NCBIfam" id="TIGR00518">
    <property type="entry name" value="alaDH"/>
    <property type="match status" value="1"/>
</dbReference>
<dbReference type="InterPro" id="IPR036291">
    <property type="entry name" value="NAD(P)-bd_dom_sf"/>
</dbReference>
<accession>A0A127M3D6</accession>
<dbReference type="GO" id="GO:0000286">
    <property type="term" value="F:alanine dehydrogenase activity"/>
    <property type="evidence" value="ECO:0007669"/>
    <property type="project" value="UniProtKB-UniRule"/>
</dbReference>
<evidence type="ECO:0000256" key="4">
    <source>
        <dbReference type="ARBA" id="ARBA00023027"/>
    </source>
</evidence>
<dbReference type="GO" id="GO:0000166">
    <property type="term" value="F:nucleotide binding"/>
    <property type="evidence" value="ECO:0007669"/>
    <property type="project" value="UniProtKB-KW"/>
</dbReference>
<dbReference type="STRING" id="1470434.AZF00_05230"/>
<dbReference type="KEGG" id="zal:AZF00_05230"/>
<feature type="binding site" evidence="8">
    <location>
        <position position="203"/>
    </location>
    <ligand>
        <name>NAD(+)</name>
        <dbReference type="ChEBI" id="CHEBI:57540"/>
    </ligand>
</feature>
<proteinExistence type="inferred from homology"/>
<dbReference type="SUPFAM" id="SSF51735">
    <property type="entry name" value="NAD(P)-binding Rossmann-fold domains"/>
    <property type="match status" value="1"/>
</dbReference>
<dbReference type="InterPro" id="IPR008143">
    <property type="entry name" value="Ala_DH/PNT_CS2"/>
</dbReference>
<feature type="binding site" evidence="8">
    <location>
        <position position="134"/>
    </location>
    <ligand>
        <name>NAD(+)</name>
        <dbReference type="ChEBI" id="CHEBI:57540"/>
    </ligand>
</feature>
<name>A0A127M3D6_9GAMM</name>
<evidence type="ECO:0000313" key="12">
    <source>
        <dbReference type="Proteomes" id="UP000074119"/>
    </source>
</evidence>
<evidence type="ECO:0000256" key="8">
    <source>
        <dbReference type="PIRSR" id="PIRSR000183-3"/>
    </source>
</evidence>
<feature type="binding site" evidence="8">
    <location>
        <begin position="268"/>
        <end position="271"/>
    </location>
    <ligand>
        <name>NAD(+)</name>
        <dbReference type="ChEBI" id="CHEBI:57540"/>
    </ligand>
</feature>
<dbReference type="EC" id="1.4.1.1" evidence="2 5"/>
<dbReference type="GO" id="GO:0042853">
    <property type="term" value="P:L-alanine catabolic process"/>
    <property type="evidence" value="ECO:0007669"/>
    <property type="project" value="InterPro"/>
</dbReference>
<dbReference type="InterPro" id="IPR007886">
    <property type="entry name" value="AlaDH/PNT_N"/>
</dbReference>
<sequence>MRIGVPKEIKAQEYRVGLHPPALAALIQQGHRVLVESGAGLGSGYSDDEYQGAGATLVSSVAELYRQAELIVKVKEPQAEEVAQLRPGQIVFCYLHLAPNRSLTDALIASGAHCIAYETITDDEGRLPLLKPMSEIAGRLATQAGAHCLEKAQGGSGVLLGSVAGLDPGHVLIFGGGVVGSNAADVALGMGAKVTLIEPFSPRQNSLRAQFTHDRFTVLGGENLDLPRLLAEVDMVIGAALVPGAAAPKLLSAEALNWLAPGSVLVDVAVDQGGCFATTRPTTHLAPTYVESGIVHYCVANIPSAVARTATQALSLSTLPFVLALAAQPLKQALSAAPNLAHGLSVANGHLCCAAVAGAQQRDFRRWESVL</sequence>
<gene>
    <name evidence="11" type="ORF">AZF00_05230</name>
</gene>
<dbReference type="PIRSF" id="PIRSF000183">
    <property type="entry name" value="Alanine_dh"/>
    <property type="match status" value="1"/>
</dbReference>
<dbReference type="PROSITE" id="PS00837">
    <property type="entry name" value="ALADH_PNT_2"/>
    <property type="match status" value="1"/>
</dbReference>
<dbReference type="Gene3D" id="3.40.50.720">
    <property type="entry name" value="NAD(P)-binding Rossmann-like Domain"/>
    <property type="match status" value="2"/>
</dbReference>
<dbReference type="SUPFAM" id="SSF52283">
    <property type="entry name" value="Formate/glycerate dehydrogenase catalytic domain-like"/>
    <property type="match status" value="1"/>
</dbReference>
<evidence type="ECO:0000256" key="1">
    <source>
        <dbReference type="ARBA" id="ARBA00005689"/>
    </source>
</evidence>
<protein>
    <recommendedName>
        <fullName evidence="2 5">Alanine dehydrogenase</fullName>
        <ecNumber evidence="2 5">1.4.1.1</ecNumber>
    </recommendedName>
</protein>